<dbReference type="EMBL" id="KT984528">
    <property type="protein sequence ID" value="ANM86748.1"/>
    <property type="molecule type" value="mRNA"/>
</dbReference>
<comment type="similarity">
    <text evidence="2">Belongs to the FAD-binding oxidoreductase/transferase type 4 family.</text>
</comment>
<dbReference type="AlphaFoldDB" id="A0A192ZIJ6"/>
<comment type="cofactor">
    <cofactor evidence="1">
        <name>FAD</name>
        <dbReference type="ChEBI" id="CHEBI:57692"/>
    </cofactor>
</comment>
<dbReference type="GO" id="GO:0071949">
    <property type="term" value="F:FAD binding"/>
    <property type="evidence" value="ECO:0007669"/>
    <property type="project" value="InterPro"/>
</dbReference>
<keyword evidence="4" id="KW-0274">FAD</keyword>
<evidence type="ECO:0000256" key="1">
    <source>
        <dbReference type="ARBA" id="ARBA00001974"/>
    </source>
</evidence>
<dbReference type="FunFam" id="3.30.43.10:FF:000011">
    <property type="entry name" value="D-lactate dehydrogenase (Cytochrome)"/>
    <property type="match status" value="1"/>
</dbReference>
<evidence type="ECO:0000313" key="7">
    <source>
        <dbReference type="EMBL" id="ANM86748.1"/>
    </source>
</evidence>
<dbReference type="InterPro" id="IPR051264">
    <property type="entry name" value="FAD-oxidored/transferase_4"/>
</dbReference>
<dbReference type="Gene3D" id="3.30.70.2190">
    <property type="match status" value="1"/>
</dbReference>
<sequence length="489" mass="54063">MLQSLSHHFKCGSSFGLFLSHSLSSVSEEDLTHFRSFLPKSAVLTDAEDLIPFNEDWLKKYHGNSRVVLRPKTTEHVSKILKYCNERRLPVVPQGGNTCLVGGSVPVKDEIILSLNSMNSIRSFDPHAGVLTCDAGCVLENLEVFLAEKDHIMPIDLGAKGSCHIGGNVAANAGGLRLLRYGSLHGSLLGLEVVLADGTVLNEMSTLRKDNTGYDLKQLFIGSEGTLGVITGVSILTPPKSNAMNVVFLSCDSYDQVLRTLEMAKKRLGEVMSAFEFLDDDALGSVLGHMSNLVCPVEERRSFYVVIETSGSNKDHDEEKLMAFLEEVMGDGIIADGVLAQSETQFKDIWALRESISESLNKKGAVYKYDVSLPQSRMYDLVEDIRKRVGSQSLITCGYGHIGDGNLHLNVVFPSFEKKHEEILEPFVYEWVSKEHGSVSAEHGIGYMKPKVLHHSKTWESIRVMKTIKDALDPNGILNPWKVLPEKIQ</sequence>
<dbReference type="Gene3D" id="3.30.465.10">
    <property type="match status" value="1"/>
</dbReference>
<dbReference type="Pfam" id="PF02913">
    <property type="entry name" value="FAD-oxidase_C"/>
    <property type="match status" value="1"/>
</dbReference>
<evidence type="ECO:0000259" key="6">
    <source>
        <dbReference type="PROSITE" id="PS51387"/>
    </source>
</evidence>
<evidence type="ECO:0000256" key="3">
    <source>
        <dbReference type="ARBA" id="ARBA00022630"/>
    </source>
</evidence>
<dbReference type="InterPro" id="IPR016164">
    <property type="entry name" value="FAD-linked_Oxase-like_C"/>
</dbReference>
<dbReference type="SUPFAM" id="SSF55103">
    <property type="entry name" value="FAD-linked oxidases, C-terminal domain"/>
    <property type="match status" value="1"/>
</dbReference>
<dbReference type="InterPro" id="IPR016167">
    <property type="entry name" value="FAD-bd_PCMH_sub1"/>
</dbReference>
<dbReference type="InterPro" id="IPR006094">
    <property type="entry name" value="Oxid_FAD_bind_N"/>
</dbReference>
<evidence type="ECO:0000256" key="5">
    <source>
        <dbReference type="ARBA" id="ARBA00023002"/>
    </source>
</evidence>
<dbReference type="Gene3D" id="1.10.45.10">
    <property type="entry name" value="Vanillyl-alcohol Oxidase, Chain A, domain 4"/>
    <property type="match status" value="1"/>
</dbReference>
<keyword evidence="5" id="KW-0560">Oxidoreductase</keyword>
<proteinExistence type="evidence at transcript level"/>
<dbReference type="SUPFAM" id="SSF56176">
    <property type="entry name" value="FAD-binding/transporter-associated domain-like"/>
    <property type="match status" value="1"/>
</dbReference>
<dbReference type="FunFam" id="3.30.70.2740:FF:000002">
    <property type="entry name" value="D-2-hydroxyglutarate dehydrogenase mitochondrial"/>
    <property type="match status" value="1"/>
</dbReference>
<dbReference type="PROSITE" id="PS51387">
    <property type="entry name" value="FAD_PCMH"/>
    <property type="match status" value="1"/>
</dbReference>
<dbReference type="GO" id="GO:0005739">
    <property type="term" value="C:mitochondrion"/>
    <property type="evidence" value="ECO:0007669"/>
    <property type="project" value="TreeGrafter"/>
</dbReference>
<dbReference type="InterPro" id="IPR016166">
    <property type="entry name" value="FAD-bd_PCMH"/>
</dbReference>
<dbReference type="PANTHER" id="PTHR43716:SF1">
    <property type="entry name" value="D-2-HYDROXYGLUTARATE DEHYDROGENASE, MITOCHONDRIAL"/>
    <property type="match status" value="1"/>
</dbReference>
<dbReference type="GO" id="GO:0016491">
    <property type="term" value="F:oxidoreductase activity"/>
    <property type="evidence" value="ECO:0007669"/>
    <property type="project" value="UniProtKB-KW"/>
</dbReference>
<dbReference type="FunFam" id="1.10.45.10:FF:000001">
    <property type="entry name" value="D-lactate dehydrogenase mitochondrial"/>
    <property type="match status" value="1"/>
</dbReference>
<dbReference type="Gene3D" id="3.30.70.2740">
    <property type="match status" value="1"/>
</dbReference>
<gene>
    <name evidence="7" type="primary">DLDH</name>
</gene>
<feature type="domain" description="FAD-binding PCMH-type" evidence="6">
    <location>
        <begin position="61"/>
        <end position="240"/>
    </location>
</feature>
<keyword evidence="3" id="KW-0285">Flavoprotein</keyword>
<dbReference type="FunFam" id="3.30.465.10:FF:000053">
    <property type="entry name" value="D-lactate dehydrogenase (Cytochrome), putative"/>
    <property type="match status" value="1"/>
</dbReference>
<protein>
    <submittedName>
        <fullName evidence="7">D-lactate dehydrogenase</fullName>
    </submittedName>
</protein>
<dbReference type="InterPro" id="IPR004113">
    <property type="entry name" value="FAD-bd_oxidored_4_C"/>
</dbReference>
<reference evidence="7" key="1">
    <citation type="journal article" date="2016" name="Mol. Biol. Evol.">
        <title>Novel hydrogenosomes in the microaerophilic jakobid Stygiella incarcerata.</title>
        <authorList>
            <person name="Leger M.M."/>
            <person name="Eme L."/>
            <person name="Hug L.A."/>
            <person name="Roger A.J."/>
        </authorList>
    </citation>
    <scope>NUCLEOTIDE SEQUENCE</scope>
</reference>
<dbReference type="Gene3D" id="3.30.43.10">
    <property type="entry name" value="Uridine Diphospho-n-acetylenolpyruvylglucosamine Reductase, domain 2"/>
    <property type="match status" value="1"/>
</dbReference>
<organism evidence="7">
    <name type="scientific">Stygiella incarcerata</name>
    <dbReference type="NCBI Taxonomy" id="1712417"/>
    <lineage>
        <taxon>Eukaryota</taxon>
        <taxon>Discoba</taxon>
        <taxon>Jakobida</taxon>
        <taxon>Andalucina</taxon>
        <taxon>Stygiellidae</taxon>
        <taxon>Stygiella</taxon>
    </lineage>
</organism>
<dbReference type="InterPro" id="IPR016169">
    <property type="entry name" value="FAD-bd_PCMH_sub2"/>
</dbReference>
<accession>A0A192ZIJ6</accession>
<name>A0A192ZIJ6_9EUKA</name>
<evidence type="ECO:0000256" key="4">
    <source>
        <dbReference type="ARBA" id="ARBA00022827"/>
    </source>
</evidence>
<dbReference type="InterPro" id="IPR036318">
    <property type="entry name" value="FAD-bd_PCMH-like_sf"/>
</dbReference>
<dbReference type="FunFam" id="3.30.70.2190:FF:000001">
    <property type="entry name" value="D-2-hydroxyglutarate dehydrogenase mitochondrial"/>
    <property type="match status" value="1"/>
</dbReference>
<evidence type="ECO:0000256" key="2">
    <source>
        <dbReference type="ARBA" id="ARBA00008000"/>
    </source>
</evidence>
<dbReference type="Pfam" id="PF01565">
    <property type="entry name" value="FAD_binding_4"/>
    <property type="match status" value="1"/>
</dbReference>
<dbReference type="PANTHER" id="PTHR43716">
    <property type="entry name" value="D-2-HYDROXYGLUTARATE DEHYDROGENASE, MITOCHONDRIAL"/>
    <property type="match status" value="1"/>
</dbReference>
<dbReference type="InterPro" id="IPR016171">
    <property type="entry name" value="Vanillyl_alc_oxidase_C-sub2"/>
</dbReference>